<feature type="transmembrane region" description="Helical" evidence="2">
    <location>
        <begin position="78"/>
        <end position="100"/>
    </location>
</feature>
<evidence type="ECO:0000256" key="1">
    <source>
        <dbReference type="SAM" id="MobiDB-lite"/>
    </source>
</evidence>
<reference evidence="3" key="1">
    <citation type="submission" date="2020-08" db="EMBL/GenBank/DDBJ databases">
        <title>Chromosome-level assembly of Southern catfish (Silurus meridionalis) provides insights into visual adaptation to the nocturnal and benthic lifestyles.</title>
        <authorList>
            <person name="Zhang Y."/>
            <person name="Wang D."/>
            <person name="Peng Z."/>
        </authorList>
    </citation>
    <scope>NUCLEOTIDE SEQUENCE</scope>
    <source>
        <strain evidence="3">SWU-2019-XX</strain>
        <tissue evidence="3">Muscle</tissue>
    </source>
</reference>
<protein>
    <submittedName>
        <fullName evidence="3">Uncharacterized protein</fullName>
    </submittedName>
</protein>
<accession>A0A8T0BZG3</accession>
<dbReference type="AlphaFoldDB" id="A0A8T0BZG3"/>
<evidence type="ECO:0000313" key="3">
    <source>
        <dbReference type="EMBL" id="KAF7711037.1"/>
    </source>
</evidence>
<dbReference type="EMBL" id="JABFDY010000001">
    <property type="protein sequence ID" value="KAF7711037.1"/>
    <property type="molecule type" value="Genomic_DNA"/>
</dbReference>
<organism evidence="3 4">
    <name type="scientific">Silurus meridionalis</name>
    <name type="common">Southern catfish</name>
    <name type="synonym">Silurus soldatovi meridionalis</name>
    <dbReference type="NCBI Taxonomy" id="175797"/>
    <lineage>
        <taxon>Eukaryota</taxon>
        <taxon>Metazoa</taxon>
        <taxon>Chordata</taxon>
        <taxon>Craniata</taxon>
        <taxon>Vertebrata</taxon>
        <taxon>Euteleostomi</taxon>
        <taxon>Actinopterygii</taxon>
        <taxon>Neopterygii</taxon>
        <taxon>Teleostei</taxon>
        <taxon>Ostariophysi</taxon>
        <taxon>Siluriformes</taxon>
        <taxon>Siluridae</taxon>
        <taxon>Silurus</taxon>
    </lineage>
</organism>
<dbReference type="Proteomes" id="UP000606274">
    <property type="component" value="Unassembled WGS sequence"/>
</dbReference>
<feature type="compositionally biased region" description="Low complexity" evidence="1">
    <location>
        <begin position="120"/>
        <end position="132"/>
    </location>
</feature>
<keyword evidence="2" id="KW-1133">Transmembrane helix</keyword>
<gene>
    <name evidence="3" type="ORF">HF521_000048</name>
</gene>
<comment type="caution">
    <text evidence="3">The sequence shown here is derived from an EMBL/GenBank/DDBJ whole genome shotgun (WGS) entry which is preliminary data.</text>
</comment>
<proteinExistence type="predicted"/>
<sequence>MKNMWDTVWTVWSLGTEVYNYIQTNKADEHIGSLSRQVEYLQMHTQQMHTQQMHTQHLLHQVFTLQDIIIKQQCVICVLIALLMITCTLLITWVVGSLWARARNFRSKGHEFKSPPYPAATPTGAPTEDPYG</sequence>
<feature type="region of interest" description="Disordered" evidence="1">
    <location>
        <begin position="110"/>
        <end position="132"/>
    </location>
</feature>
<name>A0A8T0BZG3_SILME</name>
<keyword evidence="2" id="KW-0472">Membrane</keyword>
<evidence type="ECO:0000256" key="2">
    <source>
        <dbReference type="SAM" id="Phobius"/>
    </source>
</evidence>
<evidence type="ECO:0000313" key="4">
    <source>
        <dbReference type="Proteomes" id="UP000606274"/>
    </source>
</evidence>
<keyword evidence="4" id="KW-1185">Reference proteome</keyword>
<keyword evidence="2" id="KW-0812">Transmembrane</keyword>